<feature type="domain" description="3-hydroxyisobutyrate dehydrogenase-like NAD-binding" evidence="6">
    <location>
        <begin position="165"/>
        <end position="283"/>
    </location>
</feature>
<evidence type="ECO:0000256" key="3">
    <source>
        <dbReference type="ARBA" id="ARBA00023027"/>
    </source>
</evidence>
<keyword evidence="8" id="KW-1185">Reference proteome</keyword>
<keyword evidence="2" id="KW-0560">Oxidoreductase</keyword>
<reference evidence="7 8" key="1">
    <citation type="submission" date="2016-10" db="EMBL/GenBank/DDBJ databases">
        <authorList>
            <person name="de Groot N.N."/>
        </authorList>
    </citation>
    <scope>NUCLEOTIDE SEQUENCE [LARGE SCALE GENOMIC DNA]</scope>
    <source>
        <strain evidence="7 8">CGMCC 4.1877</strain>
    </source>
</reference>
<dbReference type="InterPro" id="IPR036291">
    <property type="entry name" value="NAD(P)-bd_dom_sf"/>
</dbReference>
<dbReference type="PIRSF" id="PIRSF000103">
    <property type="entry name" value="HIBADH"/>
    <property type="match status" value="1"/>
</dbReference>
<evidence type="ECO:0000256" key="4">
    <source>
        <dbReference type="PIRSR" id="PIRSR000103-1"/>
    </source>
</evidence>
<gene>
    <name evidence="7" type="ORF">SAMN05216207_102690</name>
</gene>
<dbReference type="Proteomes" id="UP000199614">
    <property type="component" value="Unassembled WGS sequence"/>
</dbReference>
<dbReference type="PROSITE" id="PS00895">
    <property type="entry name" value="3_HYDROXYISOBUT_DH"/>
    <property type="match status" value="1"/>
</dbReference>
<dbReference type="PANTHER" id="PTHR43060">
    <property type="entry name" value="3-HYDROXYISOBUTYRATE DEHYDROGENASE-LIKE 1, MITOCHONDRIAL-RELATED"/>
    <property type="match status" value="1"/>
</dbReference>
<dbReference type="Pfam" id="PF14833">
    <property type="entry name" value="NAD_binding_11"/>
    <property type="match status" value="1"/>
</dbReference>
<protein>
    <submittedName>
        <fullName evidence="7">2-hydroxy-3-oxopropionate reductase</fullName>
    </submittedName>
</protein>
<dbReference type="InterPro" id="IPR029154">
    <property type="entry name" value="HIBADH-like_NADP-bd"/>
</dbReference>
<dbReference type="SUPFAM" id="SSF51735">
    <property type="entry name" value="NAD(P)-binding Rossmann-fold domains"/>
    <property type="match status" value="1"/>
</dbReference>
<keyword evidence="3" id="KW-0520">NAD</keyword>
<dbReference type="InterPro" id="IPR006115">
    <property type="entry name" value="6PGDH_NADP-bd"/>
</dbReference>
<feature type="domain" description="6-phosphogluconate dehydrogenase NADP-binding" evidence="5">
    <location>
        <begin position="3"/>
        <end position="162"/>
    </location>
</feature>
<dbReference type="InterPro" id="IPR008927">
    <property type="entry name" value="6-PGluconate_DH-like_C_sf"/>
</dbReference>
<dbReference type="Gene3D" id="1.10.1040.10">
    <property type="entry name" value="N-(1-d-carboxylethyl)-l-norvaline Dehydrogenase, domain 2"/>
    <property type="match status" value="1"/>
</dbReference>
<dbReference type="Pfam" id="PF03446">
    <property type="entry name" value="NAD_binding_2"/>
    <property type="match status" value="1"/>
</dbReference>
<dbReference type="InterPro" id="IPR015815">
    <property type="entry name" value="HIBADH-related"/>
</dbReference>
<evidence type="ECO:0000313" key="8">
    <source>
        <dbReference type="Proteomes" id="UP000199614"/>
    </source>
</evidence>
<dbReference type="InterPro" id="IPR013328">
    <property type="entry name" value="6PGD_dom2"/>
</dbReference>
<dbReference type="GO" id="GO:0016491">
    <property type="term" value="F:oxidoreductase activity"/>
    <property type="evidence" value="ECO:0007669"/>
    <property type="project" value="UniProtKB-KW"/>
</dbReference>
<organism evidence="7 8">
    <name type="scientific">Pseudonocardia ammonioxydans</name>
    <dbReference type="NCBI Taxonomy" id="260086"/>
    <lineage>
        <taxon>Bacteria</taxon>
        <taxon>Bacillati</taxon>
        <taxon>Actinomycetota</taxon>
        <taxon>Actinomycetes</taxon>
        <taxon>Pseudonocardiales</taxon>
        <taxon>Pseudonocardiaceae</taxon>
        <taxon>Pseudonocardia</taxon>
    </lineage>
</organism>
<sequence>MTTIAFVGLGIMGSPMAQHLARAGHDVVGFDATPEKAKPLIDAGGRAADSGPQAVRGAEVVALMLPDSPDVTDVLTGSDGVFAHAAPGALVIDFSTIRPDVAAGLAAEAAAAGLRMIDAPVSGGQAGAENAALSIMVGGADVDVAAARPLLDVVGTTVVHVGPHGAGQTVKAANQLIVAGNIALLAEALLFLEAHGADLPAAVEVLGGGLAGSAVLNQKAQKMLDGDFAPGFRIDLHHKDMGIVMSAAREAGVATPVGGLVAQLVGATRAAGDGGLDHSALHRTIARLSGRGTDTDQPHGRR</sequence>
<dbReference type="InterPro" id="IPR002204">
    <property type="entry name" value="3-OH-isobutyrate_DH-rel_CS"/>
</dbReference>
<evidence type="ECO:0000259" key="6">
    <source>
        <dbReference type="Pfam" id="PF14833"/>
    </source>
</evidence>
<dbReference type="GO" id="GO:0016054">
    <property type="term" value="P:organic acid catabolic process"/>
    <property type="evidence" value="ECO:0007669"/>
    <property type="project" value="UniProtKB-ARBA"/>
</dbReference>
<dbReference type="OrthoDB" id="3185659at2"/>
<dbReference type="EMBL" id="FOUY01000026">
    <property type="protein sequence ID" value="SFN99675.1"/>
    <property type="molecule type" value="Genomic_DNA"/>
</dbReference>
<accession>A0A1I5DK71</accession>
<name>A0A1I5DK71_PSUAM</name>
<evidence type="ECO:0000313" key="7">
    <source>
        <dbReference type="EMBL" id="SFN99675.1"/>
    </source>
</evidence>
<dbReference type="GO" id="GO:0051287">
    <property type="term" value="F:NAD binding"/>
    <property type="evidence" value="ECO:0007669"/>
    <property type="project" value="InterPro"/>
</dbReference>
<dbReference type="AlphaFoldDB" id="A0A1I5DK71"/>
<feature type="active site" evidence="4">
    <location>
        <position position="171"/>
    </location>
</feature>
<evidence type="ECO:0000256" key="2">
    <source>
        <dbReference type="ARBA" id="ARBA00023002"/>
    </source>
</evidence>
<evidence type="ECO:0000256" key="1">
    <source>
        <dbReference type="ARBA" id="ARBA00009080"/>
    </source>
</evidence>
<proteinExistence type="inferred from homology"/>
<evidence type="ECO:0000259" key="5">
    <source>
        <dbReference type="Pfam" id="PF03446"/>
    </source>
</evidence>
<dbReference type="SUPFAM" id="SSF48179">
    <property type="entry name" value="6-phosphogluconate dehydrogenase C-terminal domain-like"/>
    <property type="match status" value="1"/>
</dbReference>
<dbReference type="GO" id="GO:0050661">
    <property type="term" value="F:NADP binding"/>
    <property type="evidence" value="ECO:0007669"/>
    <property type="project" value="InterPro"/>
</dbReference>
<dbReference type="PANTHER" id="PTHR43060:SF15">
    <property type="entry name" value="3-HYDROXYISOBUTYRATE DEHYDROGENASE-LIKE 1, MITOCHONDRIAL-RELATED"/>
    <property type="match status" value="1"/>
</dbReference>
<dbReference type="Gene3D" id="3.40.50.720">
    <property type="entry name" value="NAD(P)-binding Rossmann-like Domain"/>
    <property type="match status" value="1"/>
</dbReference>
<dbReference type="RefSeq" id="WP_093348824.1">
    <property type="nucleotide sequence ID" value="NZ_FOUY01000026.1"/>
</dbReference>
<dbReference type="STRING" id="260086.SAMN05216207_102690"/>
<comment type="similarity">
    <text evidence="1">Belongs to the HIBADH-related family.</text>
</comment>